<dbReference type="eggNOG" id="arCOG02881">
    <property type="taxonomic scope" value="Archaea"/>
</dbReference>
<feature type="domain" description="Sodium/calcium exchanger membrane region" evidence="6">
    <location>
        <begin position="8"/>
        <end position="163"/>
    </location>
</feature>
<keyword evidence="2 5" id="KW-0812">Transmembrane</keyword>
<keyword evidence="3 5" id="KW-1133">Transmembrane helix</keyword>
<reference evidence="10" key="2">
    <citation type="submission" date="2016-11" db="EMBL/GenBank/DDBJ databases">
        <authorList>
            <person name="Varghese N."/>
            <person name="Submissions S."/>
        </authorList>
    </citation>
    <scope>NUCLEOTIDE SEQUENCE [LARGE SCALE GENOMIC DNA]</scope>
    <source>
        <strain evidence="10">DX253</strain>
    </source>
</reference>
<dbReference type="Proteomes" id="UP000184203">
    <property type="component" value="Unassembled WGS sequence"/>
</dbReference>
<feature type="transmembrane region" description="Helical" evidence="5">
    <location>
        <begin position="75"/>
        <end position="100"/>
    </location>
</feature>
<dbReference type="Gene3D" id="1.20.1420.30">
    <property type="entry name" value="NCX, central ion-binding region"/>
    <property type="match status" value="1"/>
</dbReference>
<feature type="transmembrane region" description="Helical" evidence="5">
    <location>
        <begin position="112"/>
        <end position="131"/>
    </location>
</feature>
<dbReference type="GO" id="GO:0008273">
    <property type="term" value="F:calcium, potassium:sodium antiporter activity"/>
    <property type="evidence" value="ECO:0007669"/>
    <property type="project" value="TreeGrafter"/>
</dbReference>
<keyword evidence="4 5" id="KW-0472">Membrane</keyword>
<dbReference type="PANTHER" id="PTHR10846:SF8">
    <property type="entry name" value="INNER MEMBRANE PROTEIN YRBG"/>
    <property type="match status" value="1"/>
</dbReference>
<evidence type="ECO:0000256" key="1">
    <source>
        <dbReference type="ARBA" id="ARBA00004141"/>
    </source>
</evidence>
<feature type="transmembrane region" description="Helical" evidence="5">
    <location>
        <begin position="311"/>
        <end position="335"/>
    </location>
</feature>
<feature type="transmembrane region" description="Helical" evidence="5">
    <location>
        <begin position="6"/>
        <end position="23"/>
    </location>
</feature>
<feature type="domain" description="Sodium/calcium exchanger membrane region" evidence="6">
    <location>
        <begin position="184"/>
        <end position="325"/>
    </location>
</feature>
<evidence type="ECO:0000256" key="5">
    <source>
        <dbReference type="SAM" id="Phobius"/>
    </source>
</evidence>
<dbReference type="GO" id="GO:0005262">
    <property type="term" value="F:calcium channel activity"/>
    <property type="evidence" value="ECO:0007669"/>
    <property type="project" value="TreeGrafter"/>
</dbReference>
<proteinExistence type="predicted"/>
<dbReference type="InterPro" id="IPR004837">
    <property type="entry name" value="NaCa_Exmemb"/>
</dbReference>
<organism evidence="7 9">
    <name type="scientific">Haladaptatus paucihalophilus DX253</name>
    <dbReference type="NCBI Taxonomy" id="797209"/>
    <lineage>
        <taxon>Archaea</taxon>
        <taxon>Methanobacteriati</taxon>
        <taxon>Methanobacteriota</taxon>
        <taxon>Stenosarchaea group</taxon>
        <taxon>Halobacteria</taxon>
        <taxon>Halobacteriales</taxon>
        <taxon>Haladaptataceae</taxon>
        <taxon>Haladaptatus</taxon>
    </lineage>
</organism>
<dbReference type="Pfam" id="PF01699">
    <property type="entry name" value="Na_Ca_ex"/>
    <property type="match status" value="2"/>
</dbReference>
<evidence type="ECO:0000256" key="3">
    <source>
        <dbReference type="ARBA" id="ARBA00022989"/>
    </source>
</evidence>
<evidence type="ECO:0000313" key="7">
    <source>
        <dbReference type="EMBL" id="EFW93198.1"/>
    </source>
</evidence>
<keyword evidence="10" id="KW-1185">Reference proteome</keyword>
<comment type="subcellular location">
    <subcellularLocation>
        <location evidence="1">Membrane</location>
        <topology evidence="1">Multi-pass membrane protein</topology>
    </subcellularLocation>
</comment>
<dbReference type="GO" id="GO:0006874">
    <property type="term" value="P:intracellular calcium ion homeostasis"/>
    <property type="evidence" value="ECO:0007669"/>
    <property type="project" value="TreeGrafter"/>
</dbReference>
<sequence length="338" mass="35765">MVSGFWWYVLFALVGTAVVWKGSDMLERSSKRLSLYFGLPPVVQGAIVVAVGSSFPELSSTVVSTYVHGAFDLGVSAIVGSAIFNLLVIPALSGIFADGVEADRSIVYKEAQFYMVAVAVLLITFALAVIYHPVANTRLHGTVTWQLALIPIAFYGVYLFTQYQDTQDYDAAAPPNGISPLREVVMLLASLALIAVAVEGLVTAALGFGDLFGTPDFIWGLTVVAAGTSLPDTLVSVRAATDNEGVTSIANVLGSNVFDLLIAVPAGVMVAGTAEIDFSVAVPLMGFLTLATVIVFAFLRTELSLSKNESWGLLAVYCLFLVWMLLETVGVTHVVPGA</sequence>
<protein>
    <submittedName>
        <fullName evidence="8">Cation:H+ antiporter</fullName>
    </submittedName>
    <submittedName>
        <fullName evidence="7">Sodium/calcium exchanger membrane region</fullName>
    </submittedName>
</protein>
<dbReference type="InterPro" id="IPR044880">
    <property type="entry name" value="NCX_ion-bd_dom_sf"/>
</dbReference>
<evidence type="ECO:0000256" key="2">
    <source>
        <dbReference type="ARBA" id="ARBA00022692"/>
    </source>
</evidence>
<dbReference type="RefSeq" id="WP_007977650.1">
    <property type="nucleotide sequence ID" value="NZ_AEMG01000004.1"/>
</dbReference>
<reference evidence="8" key="3">
    <citation type="submission" date="2016-11" db="EMBL/GenBank/DDBJ databases">
        <authorList>
            <person name="Jaros S."/>
            <person name="Januszkiewicz K."/>
            <person name="Wedrychowicz H."/>
        </authorList>
    </citation>
    <scope>NUCLEOTIDE SEQUENCE [LARGE SCALE GENOMIC DNA]</scope>
    <source>
        <strain evidence="8">DX253</strain>
    </source>
</reference>
<dbReference type="Proteomes" id="UP000003751">
    <property type="component" value="Unassembled WGS sequence"/>
</dbReference>
<feature type="transmembrane region" description="Helical" evidence="5">
    <location>
        <begin position="35"/>
        <end position="55"/>
    </location>
</feature>
<dbReference type="EMBL" id="AEMG01000004">
    <property type="protein sequence ID" value="EFW93198.1"/>
    <property type="molecule type" value="Genomic_DNA"/>
</dbReference>
<name>E7QQD4_HALPU</name>
<feature type="transmembrane region" description="Helical" evidence="5">
    <location>
        <begin position="143"/>
        <end position="163"/>
    </location>
</feature>
<dbReference type="GO" id="GO:0005886">
    <property type="term" value="C:plasma membrane"/>
    <property type="evidence" value="ECO:0007669"/>
    <property type="project" value="TreeGrafter"/>
</dbReference>
<evidence type="ECO:0000313" key="8">
    <source>
        <dbReference type="EMBL" id="SHK47679.1"/>
    </source>
</evidence>
<dbReference type="OrthoDB" id="204563at2157"/>
<dbReference type="PANTHER" id="PTHR10846">
    <property type="entry name" value="SODIUM/POTASSIUM/CALCIUM EXCHANGER"/>
    <property type="match status" value="1"/>
</dbReference>
<dbReference type="InterPro" id="IPR004481">
    <property type="entry name" value="K/Na/Ca-exchanger"/>
</dbReference>
<evidence type="ECO:0000313" key="10">
    <source>
        <dbReference type="Proteomes" id="UP000184203"/>
    </source>
</evidence>
<evidence type="ECO:0000259" key="6">
    <source>
        <dbReference type="Pfam" id="PF01699"/>
    </source>
</evidence>
<feature type="transmembrane region" description="Helical" evidence="5">
    <location>
        <begin position="184"/>
        <end position="205"/>
    </location>
</feature>
<feature type="transmembrane region" description="Helical" evidence="5">
    <location>
        <begin position="249"/>
        <end position="272"/>
    </location>
</feature>
<dbReference type="STRING" id="797209.GCA_000376445_01119"/>
<feature type="transmembrane region" description="Helical" evidence="5">
    <location>
        <begin position="217"/>
        <end position="237"/>
    </location>
</feature>
<reference evidence="7 9" key="1">
    <citation type="journal article" date="2014" name="ISME J.">
        <title>Trehalose/2-sulfotrehalose biosynthesis and glycine-betaine uptake are widely spread mechanisms for osmoadaptation in the Halobacteriales.</title>
        <authorList>
            <person name="Youssef N.H."/>
            <person name="Savage-Ashlock K.N."/>
            <person name="McCully A.L."/>
            <person name="Luedtke B."/>
            <person name="Shaw E.I."/>
            <person name="Hoff W.D."/>
            <person name="Elshahed M.S."/>
        </authorList>
    </citation>
    <scope>NUCLEOTIDE SEQUENCE [LARGE SCALE GENOMIC DNA]</scope>
    <source>
        <strain evidence="7 9">DX253</strain>
    </source>
</reference>
<feature type="transmembrane region" description="Helical" evidence="5">
    <location>
        <begin position="278"/>
        <end position="299"/>
    </location>
</feature>
<accession>E7QQD4</accession>
<gene>
    <name evidence="8" type="ORF">SAMN05444342_1388</name>
    <name evidence="7" type="ORF">ZOD2009_05022</name>
</gene>
<dbReference type="PATRIC" id="fig|797209.4.peg.996"/>
<dbReference type="EMBL" id="FRAN01000002">
    <property type="protein sequence ID" value="SHK47679.1"/>
    <property type="molecule type" value="Genomic_DNA"/>
</dbReference>
<evidence type="ECO:0000313" key="9">
    <source>
        <dbReference type="Proteomes" id="UP000003751"/>
    </source>
</evidence>
<evidence type="ECO:0000256" key="4">
    <source>
        <dbReference type="ARBA" id="ARBA00023136"/>
    </source>
</evidence>
<dbReference type="AlphaFoldDB" id="E7QQD4"/>